<dbReference type="PROSITE" id="PS00380">
    <property type="entry name" value="RHODANESE_1"/>
    <property type="match status" value="1"/>
</dbReference>
<dbReference type="SMART" id="SM00450">
    <property type="entry name" value="RHOD"/>
    <property type="match status" value="2"/>
</dbReference>
<dbReference type="EC" id="2.8.1.2" evidence="6"/>
<sequence length="285" mass="31117">MPNESPFTVDADWLQEHLSDPGLSIVDASWYLPAQKRDPRVEYQAAHIPGAKFFDQDEIVEPDSDLPHTLPSPEVFARHVGSMGISADDTIIVYDGPGVYSAPRVWWMFRVMGVYQVYLLDGGFDRWKAEGRPVTADVTKIAPSVFHADFDATQLATLSDMREIVGGNKVQIADARSPGRFAGIEPEPRAGVRSGHMPGARNVPSPTLSENGKLLPPERLKEVLEEAGLDLSKPIVTSCGSGITAAIITLALRTIGHTANRLYDGSWSEWGKRSDTPVSTGKDRP</sequence>
<organism evidence="11 12">
    <name type="scientific">Neomesorhizobium albiziae</name>
    <dbReference type="NCBI Taxonomy" id="335020"/>
    <lineage>
        <taxon>Bacteria</taxon>
        <taxon>Pseudomonadati</taxon>
        <taxon>Pseudomonadota</taxon>
        <taxon>Alphaproteobacteria</taxon>
        <taxon>Hyphomicrobiales</taxon>
        <taxon>Phyllobacteriaceae</taxon>
        <taxon>Neomesorhizobium</taxon>
    </lineage>
</organism>
<dbReference type="OrthoDB" id="9781034at2"/>
<dbReference type="PROSITE" id="PS50206">
    <property type="entry name" value="RHODANESE_3"/>
    <property type="match status" value="2"/>
</dbReference>
<dbReference type="RefSeq" id="WP_149757167.1">
    <property type="nucleotide sequence ID" value="NZ_BSPE01000002.1"/>
</dbReference>
<dbReference type="SUPFAM" id="SSF52821">
    <property type="entry name" value="Rhodanese/Cell cycle control phosphatase"/>
    <property type="match status" value="2"/>
</dbReference>
<dbReference type="EMBL" id="FOSL01000001">
    <property type="protein sequence ID" value="SFJ88114.1"/>
    <property type="molecule type" value="Genomic_DNA"/>
</dbReference>
<evidence type="ECO:0000256" key="4">
    <source>
        <dbReference type="ARBA" id="ARBA00022737"/>
    </source>
</evidence>
<dbReference type="FunFam" id="3.40.250.10:FF:000001">
    <property type="entry name" value="Sulfurtransferase"/>
    <property type="match status" value="1"/>
</dbReference>
<dbReference type="Proteomes" id="UP000323300">
    <property type="component" value="Unassembled WGS sequence"/>
</dbReference>
<keyword evidence="3 11" id="KW-0808">Transferase</keyword>
<dbReference type="InterPro" id="IPR001307">
    <property type="entry name" value="Thiosulphate_STrfase_CS"/>
</dbReference>
<feature type="domain" description="Rhodanese" evidence="10">
    <location>
        <begin position="166"/>
        <end position="279"/>
    </location>
</feature>
<protein>
    <recommendedName>
        <fullName evidence="7">3-mercaptopyruvate sulfurtransferase</fullName>
        <ecNumber evidence="6">2.8.1.2</ecNumber>
    </recommendedName>
    <alternativeName>
        <fullName evidence="8">Rhodanese-like protein</fullName>
    </alternativeName>
</protein>
<dbReference type="InterPro" id="IPR036873">
    <property type="entry name" value="Rhodanese-like_dom_sf"/>
</dbReference>
<dbReference type="NCBIfam" id="NF008557">
    <property type="entry name" value="PRK11493.1"/>
    <property type="match status" value="1"/>
</dbReference>
<dbReference type="PANTHER" id="PTHR11364">
    <property type="entry name" value="THIOSULFATE SULFERTANSFERASE"/>
    <property type="match status" value="1"/>
</dbReference>
<evidence type="ECO:0000313" key="11">
    <source>
        <dbReference type="EMBL" id="SFJ88114.1"/>
    </source>
</evidence>
<dbReference type="Gene3D" id="3.40.250.10">
    <property type="entry name" value="Rhodanese-like domain"/>
    <property type="match status" value="2"/>
</dbReference>
<evidence type="ECO:0000256" key="9">
    <source>
        <dbReference type="SAM" id="MobiDB-lite"/>
    </source>
</evidence>
<evidence type="ECO:0000256" key="5">
    <source>
        <dbReference type="ARBA" id="ARBA00051793"/>
    </source>
</evidence>
<evidence type="ECO:0000256" key="1">
    <source>
        <dbReference type="ARBA" id="ARBA00004496"/>
    </source>
</evidence>
<dbReference type="Pfam" id="PF00581">
    <property type="entry name" value="Rhodanese"/>
    <property type="match status" value="2"/>
</dbReference>
<comment type="subcellular location">
    <subcellularLocation>
        <location evidence="1">Cytoplasm</location>
    </subcellularLocation>
</comment>
<feature type="region of interest" description="Disordered" evidence="9">
    <location>
        <begin position="266"/>
        <end position="285"/>
    </location>
</feature>
<dbReference type="InterPro" id="IPR001763">
    <property type="entry name" value="Rhodanese-like_dom"/>
</dbReference>
<dbReference type="GO" id="GO:0004792">
    <property type="term" value="F:thiosulfate-cyanide sulfurtransferase activity"/>
    <property type="evidence" value="ECO:0007669"/>
    <property type="project" value="InterPro"/>
</dbReference>
<keyword evidence="12" id="KW-1185">Reference proteome</keyword>
<comment type="catalytic activity">
    <reaction evidence="5">
        <text>2-oxo-3-sulfanylpropanoate + [thioredoxin]-dithiol = [thioredoxin]-disulfide + hydrogen sulfide + pyruvate + H(+)</text>
        <dbReference type="Rhea" id="RHEA:21740"/>
        <dbReference type="Rhea" id="RHEA-COMP:10698"/>
        <dbReference type="Rhea" id="RHEA-COMP:10700"/>
        <dbReference type="ChEBI" id="CHEBI:15361"/>
        <dbReference type="ChEBI" id="CHEBI:15378"/>
        <dbReference type="ChEBI" id="CHEBI:29919"/>
        <dbReference type="ChEBI" id="CHEBI:29950"/>
        <dbReference type="ChEBI" id="CHEBI:50058"/>
        <dbReference type="ChEBI" id="CHEBI:57678"/>
        <dbReference type="EC" id="2.8.1.2"/>
    </reaction>
    <physiologicalReaction direction="left-to-right" evidence="5">
        <dbReference type="Rhea" id="RHEA:21741"/>
    </physiologicalReaction>
</comment>
<evidence type="ECO:0000259" key="10">
    <source>
        <dbReference type="PROSITE" id="PS50206"/>
    </source>
</evidence>
<dbReference type="FunFam" id="3.40.250.10:FF:000015">
    <property type="entry name" value="Sulfurtransferase"/>
    <property type="match status" value="1"/>
</dbReference>
<dbReference type="AlphaFoldDB" id="A0A1I3UXL3"/>
<feature type="compositionally biased region" description="Basic and acidic residues" evidence="9">
    <location>
        <begin position="270"/>
        <end position="285"/>
    </location>
</feature>
<proteinExistence type="predicted"/>
<evidence type="ECO:0000256" key="3">
    <source>
        <dbReference type="ARBA" id="ARBA00022679"/>
    </source>
</evidence>
<gene>
    <name evidence="11" type="ORF">SAMN04488498_10187</name>
</gene>
<evidence type="ECO:0000313" key="12">
    <source>
        <dbReference type="Proteomes" id="UP000323300"/>
    </source>
</evidence>
<evidence type="ECO:0000256" key="6">
    <source>
        <dbReference type="ARBA" id="ARBA00066832"/>
    </source>
</evidence>
<dbReference type="PANTHER" id="PTHR11364:SF27">
    <property type="entry name" value="SULFURTRANSFERASE"/>
    <property type="match status" value="1"/>
</dbReference>
<dbReference type="GO" id="GO:0016784">
    <property type="term" value="F:3-mercaptopyruvate sulfurtransferase activity"/>
    <property type="evidence" value="ECO:0007669"/>
    <property type="project" value="UniProtKB-EC"/>
</dbReference>
<feature type="domain" description="Rhodanese" evidence="10">
    <location>
        <begin position="19"/>
        <end position="136"/>
    </location>
</feature>
<keyword evidence="2" id="KW-0963">Cytoplasm</keyword>
<accession>A0A1I3UXL3</accession>
<reference evidence="11 12" key="1">
    <citation type="submission" date="2016-10" db="EMBL/GenBank/DDBJ databases">
        <authorList>
            <person name="Varghese N."/>
            <person name="Submissions S."/>
        </authorList>
    </citation>
    <scope>NUCLEOTIDE SEQUENCE [LARGE SCALE GENOMIC DNA]</scope>
    <source>
        <strain evidence="11 12">DSM 21822</strain>
    </source>
</reference>
<keyword evidence="11" id="KW-0670">Pyruvate</keyword>
<evidence type="ECO:0000256" key="8">
    <source>
        <dbReference type="ARBA" id="ARBA00078354"/>
    </source>
</evidence>
<feature type="region of interest" description="Disordered" evidence="9">
    <location>
        <begin position="181"/>
        <end position="213"/>
    </location>
</feature>
<dbReference type="GO" id="GO:0005737">
    <property type="term" value="C:cytoplasm"/>
    <property type="evidence" value="ECO:0007669"/>
    <property type="project" value="UniProtKB-SubCell"/>
</dbReference>
<dbReference type="CDD" id="cd01449">
    <property type="entry name" value="TST_Repeat_2"/>
    <property type="match status" value="1"/>
</dbReference>
<dbReference type="CDD" id="cd01448">
    <property type="entry name" value="TST_Repeat_1"/>
    <property type="match status" value="1"/>
</dbReference>
<evidence type="ECO:0000256" key="2">
    <source>
        <dbReference type="ARBA" id="ARBA00022490"/>
    </source>
</evidence>
<dbReference type="InterPro" id="IPR045078">
    <property type="entry name" value="TST/MPST-like"/>
</dbReference>
<evidence type="ECO:0000256" key="7">
    <source>
        <dbReference type="ARBA" id="ARBA00070833"/>
    </source>
</evidence>
<name>A0A1I3UXL3_9HYPH</name>
<keyword evidence="4" id="KW-0677">Repeat</keyword>